<keyword evidence="3" id="KW-1185">Reference proteome</keyword>
<dbReference type="InterPro" id="IPR022516">
    <property type="entry name" value="CHP03798_Ocin"/>
</dbReference>
<evidence type="ECO:0000313" key="3">
    <source>
        <dbReference type="Proteomes" id="UP000010366"/>
    </source>
</evidence>
<proteinExistence type="predicted"/>
<dbReference type="HOGENOM" id="CLU_158613_4_1_3"/>
<dbReference type="Proteomes" id="UP000010366">
    <property type="component" value="Chromosome"/>
</dbReference>
<sequence length="76" mass="8291">MANDTVAQFQTAIQQDSSLKEQLTAVAEDFEAASKIAQEHGYDLSADDIRKALTQESNEDLAQAVNPGVEPRQQLT</sequence>
<dbReference type="KEGG" id="cmp:Cha6605_5742"/>
<dbReference type="AlphaFoldDB" id="K9UPI2"/>
<protein>
    <submittedName>
        <fullName evidence="2">Bacteriocin propeptide, TIGR03798 family</fullName>
    </submittedName>
</protein>
<name>K9UPI2_CHAP6</name>
<dbReference type="InterPro" id="IPR012903">
    <property type="entry name" value="Nif11"/>
</dbReference>
<organism evidence="2 3">
    <name type="scientific">Chamaesiphon minutus (strain ATCC 27169 / PCC 6605)</name>
    <dbReference type="NCBI Taxonomy" id="1173020"/>
    <lineage>
        <taxon>Bacteria</taxon>
        <taxon>Bacillati</taxon>
        <taxon>Cyanobacteriota</taxon>
        <taxon>Cyanophyceae</taxon>
        <taxon>Gomontiellales</taxon>
        <taxon>Chamaesiphonaceae</taxon>
        <taxon>Chamaesiphon</taxon>
    </lineage>
</organism>
<feature type="domain" description="Nif11" evidence="1">
    <location>
        <begin position="1"/>
        <end position="48"/>
    </location>
</feature>
<evidence type="ECO:0000313" key="2">
    <source>
        <dbReference type="EMBL" id="AFY96598.1"/>
    </source>
</evidence>
<dbReference type="RefSeq" id="WP_015162674.1">
    <property type="nucleotide sequence ID" value="NC_019697.1"/>
</dbReference>
<reference evidence="2 3" key="1">
    <citation type="submission" date="2012-05" db="EMBL/GenBank/DDBJ databases">
        <title>Finished chromosome of genome of Chamaesiphon sp. PCC 6605.</title>
        <authorList>
            <consortium name="US DOE Joint Genome Institute"/>
            <person name="Gugger M."/>
            <person name="Coursin T."/>
            <person name="Rippka R."/>
            <person name="Tandeau De Marsac N."/>
            <person name="Huntemann M."/>
            <person name="Wei C.-L."/>
            <person name="Han J."/>
            <person name="Detter J.C."/>
            <person name="Han C."/>
            <person name="Tapia R."/>
            <person name="Chen A."/>
            <person name="Kyrpides N."/>
            <person name="Mavromatis K."/>
            <person name="Markowitz V."/>
            <person name="Szeto E."/>
            <person name="Ivanova N."/>
            <person name="Pagani I."/>
            <person name="Pati A."/>
            <person name="Goodwin L."/>
            <person name="Nordberg H.P."/>
            <person name="Cantor M.N."/>
            <person name="Hua S.X."/>
            <person name="Woyke T."/>
            <person name="Kerfeld C.A."/>
        </authorList>
    </citation>
    <scope>NUCLEOTIDE SEQUENCE [LARGE SCALE GENOMIC DNA]</scope>
    <source>
        <strain evidence="3">ATCC 27169 / PCC 6605</strain>
    </source>
</reference>
<accession>K9UPI2</accession>
<dbReference type="EMBL" id="CP003600">
    <property type="protein sequence ID" value="AFY96598.1"/>
    <property type="molecule type" value="Genomic_DNA"/>
</dbReference>
<evidence type="ECO:0000259" key="1">
    <source>
        <dbReference type="Pfam" id="PF07862"/>
    </source>
</evidence>
<dbReference type="Pfam" id="PF07862">
    <property type="entry name" value="Nif11"/>
    <property type="match status" value="1"/>
</dbReference>
<dbReference type="NCBIfam" id="TIGR03798">
    <property type="entry name" value="leader_Nif11"/>
    <property type="match status" value="1"/>
</dbReference>
<gene>
    <name evidence="2" type="ORF">Cha6605_5742</name>
</gene>